<feature type="region of interest" description="Disordered" evidence="1">
    <location>
        <begin position="1"/>
        <end position="23"/>
    </location>
</feature>
<name>A0AAV7MNB2_PLEWA</name>
<dbReference type="AlphaFoldDB" id="A0AAV7MNB2"/>
<protein>
    <submittedName>
        <fullName evidence="2">Uncharacterized protein</fullName>
    </submittedName>
</protein>
<reference evidence="2" key="1">
    <citation type="journal article" date="2022" name="bioRxiv">
        <title>Sequencing and chromosome-scale assembly of the giantPleurodeles waltlgenome.</title>
        <authorList>
            <person name="Brown T."/>
            <person name="Elewa A."/>
            <person name="Iarovenko S."/>
            <person name="Subramanian E."/>
            <person name="Araus A.J."/>
            <person name="Petzold A."/>
            <person name="Susuki M."/>
            <person name="Suzuki K.-i.T."/>
            <person name="Hayashi T."/>
            <person name="Toyoda A."/>
            <person name="Oliveira C."/>
            <person name="Osipova E."/>
            <person name="Leigh N.D."/>
            <person name="Simon A."/>
            <person name="Yun M.H."/>
        </authorList>
    </citation>
    <scope>NUCLEOTIDE SEQUENCE</scope>
    <source>
        <strain evidence="2">20211129_DDA</strain>
        <tissue evidence="2">Liver</tissue>
    </source>
</reference>
<evidence type="ECO:0000256" key="1">
    <source>
        <dbReference type="SAM" id="MobiDB-lite"/>
    </source>
</evidence>
<evidence type="ECO:0000313" key="2">
    <source>
        <dbReference type="EMBL" id="KAJ1104245.1"/>
    </source>
</evidence>
<keyword evidence="3" id="KW-1185">Reference proteome</keyword>
<proteinExistence type="predicted"/>
<feature type="compositionally biased region" description="Polar residues" evidence="1">
    <location>
        <begin position="1"/>
        <end position="17"/>
    </location>
</feature>
<accession>A0AAV7MNB2</accession>
<gene>
    <name evidence="2" type="ORF">NDU88_001657</name>
</gene>
<sequence>MEQYTTSTPLLQRQTRMGRSGETLGVPATVKELSHAKVLAAIQGARGKIEMVAVEIKLLRADLRMVSDKVKVVEGSIEDLQMEVGTLRIQMAQVTSTVGTLEVKLED</sequence>
<comment type="caution">
    <text evidence="2">The sequence shown here is derived from an EMBL/GenBank/DDBJ whole genome shotgun (WGS) entry which is preliminary data.</text>
</comment>
<dbReference type="Proteomes" id="UP001066276">
    <property type="component" value="Chromosome 9"/>
</dbReference>
<organism evidence="2 3">
    <name type="scientific">Pleurodeles waltl</name>
    <name type="common">Iberian ribbed newt</name>
    <dbReference type="NCBI Taxonomy" id="8319"/>
    <lineage>
        <taxon>Eukaryota</taxon>
        <taxon>Metazoa</taxon>
        <taxon>Chordata</taxon>
        <taxon>Craniata</taxon>
        <taxon>Vertebrata</taxon>
        <taxon>Euteleostomi</taxon>
        <taxon>Amphibia</taxon>
        <taxon>Batrachia</taxon>
        <taxon>Caudata</taxon>
        <taxon>Salamandroidea</taxon>
        <taxon>Salamandridae</taxon>
        <taxon>Pleurodelinae</taxon>
        <taxon>Pleurodeles</taxon>
    </lineage>
</organism>
<evidence type="ECO:0000313" key="3">
    <source>
        <dbReference type="Proteomes" id="UP001066276"/>
    </source>
</evidence>
<dbReference type="EMBL" id="JANPWB010000013">
    <property type="protein sequence ID" value="KAJ1104245.1"/>
    <property type="molecule type" value="Genomic_DNA"/>
</dbReference>